<sequence length="320" mass="34224">RRRAIVLQAPLLFCHGDSEETCRRGVKLLAALGCSLPLWQQLPGETAGLLLGPPADNACGHRRSRHRLPLISLCPKSTPGPSYCKPRLLCMLWRTLRRRLARPEQAAPSTLGLFPAAVAAVARETAGLLLGRQTDKCAFLPPPPDALSRDLASGVGDTSQERPTGINHIVHKMKENPLVPGGMLLTVFALATGCNRCSCCLRPESCDTFEAVSKWVQDVHDKVMLEDESRIPVVLLANKYRMRSRQLGAVCWFKVSAKDNTGIDEAFLTLVGRVVKISSASTSLSVGAGGRSGVVSLGEASAGGGSMGSRFSSSSFGCCF</sequence>
<dbReference type="AlphaFoldDB" id="A0A1I8F7D4"/>
<evidence type="ECO:0000313" key="2">
    <source>
        <dbReference type="WBParaSite" id="maker-unitig_23340-snap-gene-0.2-mRNA-1"/>
    </source>
</evidence>
<evidence type="ECO:0000313" key="1">
    <source>
        <dbReference type="Proteomes" id="UP000095280"/>
    </source>
</evidence>
<dbReference type="Proteomes" id="UP000095280">
    <property type="component" value="Unplaced"/>
</dbReference>
<dbReference type="WBParaSite" id="maker-unitig_23340-snap-gene-0.2-mRNA-1">
    <property type="protein sequence ID" value="maker-unitig_23340-snap-gene-0.2-mRNA-1"/>
    <property type="gene ID" value="maker-unitig_23340-snap-gene-0.2"/>
</dbReference>
<dbReference type="InterPro" id="IPR027417">
    <property type="entry name" value="P-loop_NTPase"/>
</dbReference>
<protein>
    <submittedName>
        <fullName evidence="2">TIR domain-containing protein</fullName>
    </submittedName>
</protein>
<dbReference type="SUPFAM" id="SSF52540">
    <property type="entry name" value="P-loop containing nucleoside triphosphate hydrolases"/>
    <property type="match status" value="1"/>
</dbReference>
<proteinExistence type="predicted"/>
<reference evidence="2" key="1">
    <citation type="submission" date="2016-11" db="UniProtKB">
        <authorList>
            <consortium name="WormBaseParasite"/>
        </authorList>
    </citation>
    <scope>IDENTIFICATION</scope>
</reference>
<name>A0A1I8F7D4_9PLAT</name>
<dbReference type="Gene3D" id="3.40.50.300">
    <property type="entry name" value="P-loop containing nucleotide triphosphate hydrolases"/>
    <property type="match status" value="1"/>
</dbReference>
<accession>A0A1I8F7D4</accession>
<organism evidence="1 2">
    <name type="scientific">Macrostomum lignano</name>
    <dbReference type="NCBI Taxonomy" id="282301"/>
    <lineage>
        <taxon>Eukaryota</taxon>
        <taxon>Metazoa</taxon>
        <taxon>Spiralia</taxon>
        <taxon>Lophotrochozoa</taxon>
        <taxon>Platyhelminthes</taxon>
        <taxon>Rhabditophora</taxon>
        <taxon>Macrostomorpha</taxon>
        <taxon>Macrostomida</taxon>
        <taxon>Macrostomidae</taxon>
        <taxon>Macrostomum</taxon>
    </lineage>
</organism>
<keyword evidence="1" id="KW-1185">Reference proteome</keyword>